<proteinExistence type="predicted"/>
<accession>A0A175RDD2</accession>
<dbReference type="OrthoDB" id="34459at2"/>
<name>A0A175RDD2_9HYPH</name>
<evidence type="ECO:0000313" key="3">
    <source>
        <dbReference type="Proteomes" id="UP000078272"/>
    </source>
</evidence>
<dbReference type="PATRIC" id="fig|401562.3.peg.4310"/>
<evidence type="ECO:0000313" key="2">
    <source>
        <dbReference type="EMBL" id="KTQ97793.1"/>
    </source>
</evidence>
<reference evidence="2 3" key="1">
    <citation type="journal article" date="2016" name="Front. Microbiol.">
        <title>Genomic Resource of Rice Seed Associated Bacteria.</title>
        <authorList>
            <person name="Midha S."/>
            <person name="Bansal K."/>
            <person name="Sharma S."/>
            <person name="Kumar N."/>
            <person name="Patil P.P."/>
            <person name="Chaudhry V."/>
            <person name="Patil P.B."/>
        </authorList>
    </citation>
    <scope>NUCLEOTIDE SEQUENCE [LARGE SCALE GENOMIC DNA]</scope>
    <source>
        <strain evidence="2 3">NS226</strain>
    </source>
</reference>
<dbReference type="Proteomes" id="UP000078272">
    <property type="component" value="Unassembled WGS sequence"/>
</dbReference>
<dbReference type="RefSeq" id="WP_058633863.1">
    <property type="nucleotide sequence ID" value="NZ_LDPZ01000006.1"/>
</dbReference>
<gene>
    <name evidence="2" type="ORF">NS226_03925</name>
</gene>
<sequence length="122" mass="13697">MRYPETPDGRYFVVRSRLWRLSNPALSGDKRDALVKSLMAARRAVALSRRKGDGDGLADARQAVDRAKRALGERGPVWWSDGAPDLNRRLVRNTPYADWYAGLESEQDGARDRTEPGDTPEV</sequence>
<dbReference type="STRING" id="401562.NS365_05745"/>
<feature type="region of interest" description="Disordered" evidence="1">
    <location>
        <begin position="101"/>
        <end position="122"/>
    </location>
</feature>
<protein>
    <submittedName>
        <fullName evidence="2">Uncharacterized protein</fullName>
    </submittedName>
</protein>
<dbReference type="AlphaFoldDB" id="A0A175RDD2"/>
<evidence type="ECO:0000256" key="1">
    <source>
        <dbReference type="SAM" id="MobiDB-lite"/>
    </source>
</evidence>
<dbReference type="EMBL" id="LDPZ01000006">
    <property type="protein sequence ID" value="KTQ97793.1"/>
    <property type="molecule type" value="Genomic_DNA"/>
</dbReference>
<comment type="caution">
    <text evidence="2">The sequence shown here is derived from an EMBL/GenBank/DDBJ whole genome shotgun (WGS) entry which is preliminary data.</text>
</comment>
<organism evidence="2 3">
    <name type="scientific">Aureimonas ureilytica</name>
    <dbReference type="NCBI Taxonomy" id="401562"/>
    <lineage>
        <taxon>Bacteria</taxon>
        <taxon>Pseudomonadati</taxon>
        <taxon>Pseudomonadota</taxon>
        <taxon>Alphaproteobacteria</taxon>
        <taxon>Hyphomicrobiales</taxon>
        <taxon>Aurantimonadaceae</taxon>
        <taxon>Aureimonas</taxon>
    </lineage>
</organism>